<evidence type="ECO:0000313" key="1">
    <source>
        <dbReference type="EMBL" id="KAI8563491.1"/>
    </source>
</evidence>
<keyword evidence="2" id="KW-1185">Reference proteome</keyword>
<accession>A0ACC0PEA3</accession>
<proteinExistence type="predicted"/>
<gene>
    <name evidence="1" type="ORF">RHMOL_Rhmol03G0114700</name>
</gene>
<comment type="caution">
    <text evidence="1">The sequence shown here is derived from an EMBL/GenBank/DDBJ whole genome shotgun (WGS) entry which is preliminary data.</text>
</comment>
<reference evidence="1" key="1">
    <citation type="submission" date="2022-02" db="EMBL/GenBank/DDBJ databases">
        <title>Plant Genome Project.</title>
        <authorList>
            <person name="Zhang R.-G."/>
        </authorList>
    </citation>
    <scope>NUCLEOTIDE SEQUENCE</scope>
    <source>
        <strain evidence="1">AT1</strain>
    </source>
</reference>
<evidence type="ECO:0000313" key="2">
    <source>
        <dbReference type="Proteomes" id="UP001062846"/>
    </source>
</evidence>
<dbReference type="EMBL" id="CM046390">
    <property type="protein sequence ID" value="KAI8563491.1"/>
    <property type="molecule type" value="Genomic_DNA"/>
</dbReference>
<name>A0ACC0PEA3_RHOML</name>
<sequence length="127" mass="14498">MELYLLNRARTYLTRKVFDEKGDRRAKERSVLWKKLLRRKDKHLRSHCPIKNGQGHPSYMGHSMWPNVMPHPMRPTMAQGGSIFPFFPTLCPTGTSLNQLMPSFPNSQSLLNGQVWMGQSTIAGSQG</sequence>
<dbReference type="Proteomes" id="UP001062846">
    <property type="component" value="Chromosome 3"/>
</dbReference>
<protein>
    <submittedName>
        <fullName evidence="1">Uncharacterized protein</fullName>
    </submittedName>
</protein>
<organism evidence="1 2">
    <name type="scientific">Rhododendron molle</name>
    <name type="common">Chinese azalea</name>
    <name type="synonym">Azalea mollis</name>
    <dbReference type="NCBI Taxonomy" id="49168"/>
    <lineage>
        <taxon>Eukaryota</taxon>
        <taxon>Viridiplantae</taxon>
        <taxon>Streptophyta</taxon>
        <taxon>Embryophyta</taxon>
        <taxon>Tracheophyta</taxon>
        <taxon>Spermatophyta</taxon>
        <taxon>Magnoliopsida</taxon>
        <taxon>eudicotyledons</taxon>
        <taxon>Gunneridae</taxon>
        <taxon>Pentapetalae</taxon>
        <taxon>asterids</taxon>
        <taxon>Ericales</taxon>
        <taxon>Ericaceae</taxon>
        <taxon>Ericoideae</taxon>
        <taxon>Rhodoreae</taxon>
        <taxon>Rhododendron</taxon>
    </lineage>
</organism>